<feature type="transmembrane region" description="Helical" evidence="6">
    <location>
        <begin position="156"/>
        <end position="178"/>
    </location>
</feature>
<evidence type="ECO:0000256" key="4">
    <source>
        <dbReference type="ARBA" id="ARBA00022989"/>
    </source>
</evidence>
<evidence type="ECO:0000256" key="3">
    <source>
        <dbReference type="ARBA" id="ARBA00022692"/>
    </source>
</evidence>
<dbReference type="eggNOG" id="COG1280">
    <property type="taxonomic scope" value="Bacteria"/>
</dbReference>
<dbReference type="GO" id="GO:0015171">
    <property type="term" value="F:amino acid transmembrane transporter activity"/>
    <property type="evidence" value="ECO:0007669"/>
    <property type="project" value="TreeGrafter"/>
</dbReference>
<comment type="caution">
    <text evidence="7">The sequence shown here is derived from an EMBL/GenBank/DDBJ whole genome shotgun (WGS) entry which is preliminary data.</text>
</comment>
<dbReference type="InterPro" id="IPR001123">
    <property type="entry name" value="LeuE-type"/>
</dbReference>
<evidence type="ECO:0000313" key="8">
    <source>
        <dbReference type="Proteomes" id="UP000028302"/>
    </source>
</evidence>
<evidence type="ECO:0000256" key="5">
    <source>
        <dbReference type="ARBA" id="ARBA00023136"/>
    </source>
</evidence>
<keyword evidence="5 6" id="KW-0472">Membrane</keyword>
<dbReference type="RefSeq" id="WP_037334044.1">
    <property type="nucleotide sequence ID" value="NZ_APNK01000003.1"/>
</dbReference>
<dbReference type="STRING" id="1304275.C41B8_03241"/>
<proteinExistence type="predicted"/>
<feature type="transmembrane region" description="Helical" evidence="6">
    <location>
        <begin position="123"/>
        <end position="144"/>
    </location>
</feature>
<keyword evidence="8" id="KW-1185">Reference proteome</keyword>
<evidence type="ECO:0000256" key="1">
    <source>
        <dbReference type="ARBA" id="ARBA00004651"/>
    </source>
</evidence>
<dbReference type="PANTHER" id="PTHR30086">
    <property type="entry name" value="ARGININE EXPORTER PROTEIN ARGO"/>
    <property type="match status" value="1"/>
</dbReference>
<feature type="transmembrane region" description="Helical" evidence="6">
    <location>
        <begin position="190"/>
        <end position="211"/>
    </location>
</feature>
<sequence length="214" mass="22924">MFDYSWAHWLTFFGAAFALEIVPGPDLLFIATKTARHGRGHGFAAMFGVWTGALVHVAATVLGLAAILARSAMAFSVIKWMGAAYLVWLGIQALISAQRGNDTSEAPSVPVAPSRWAAYRQGILVDLLNPKVALFFLAFIPQFVVPGAGPVTAQLALHGLLLFVVAGLIEPALILVGDRLMRLLRGRRRLAAWAERGVGAIFIGLGARLALAQR</sequence>
<keyword evidence="4 6" id="KW-1133">Transmembrane helix</keyword>
<reference evidence="7 8" key="1">
    <citation type="submission" date="2013-03" db="EMBL/GenBank/DDBJ databases">
        <title>Salinisphaera hydrothermalis C41B8 Genome Sequencing.</title>
        <authorList>
            <person name="Li C."/>
            <person name="Lai Q."/>
            <person name="Shao Z."/>
        </authorList>
    </citation>
    <scope>NUCLEOTIDE SEQUENCE [LARGE SCALE GENOMIC DNA]</scope>
    <source>
        <strain evidence="7 8">C41B8</strain>
    </source>
</reference>
<feature type="transmembrane region" description="Helical" evidence="6">
    <location>
        <begin position="73"/>
        <end position="91"/>
    </location>
</feature>
<evidence type="ECO:0000256" key="2">
    <source>
        <dbReference type="ARBA" id="ARBA00022475"/>
    </source>
</evidence>
<protein>
    <submittedName>
        <fullName evidence="7">Lysine exporter protein (LysE/YggA)</fullName>
    </submittedName>
</protein>
<dbReference type="PIRSF" id="PIRSF006324">
    <property type="entry name" value="LeuE"/>
    <property type="match status" value="1"/>
</dbReference>
<gene>
    <name evidence="7" type="ORF">C41B8_03241</name>
</gene>
<dbReference type="Proteomes" id="UP000028302">
    <property type="component" value="Unassembled WGS sequence"/>
</dbReference>
<dbReference type="AlphaFoldDB" id="A0A084IPG3"/>
<evidence type="ECO:0000313" key="7">
    <source>
        <dbReference type="EMBL" id="KEZ78597.1"/>
    </source>
</evidence>
<organism evidence="7 8">
    <name type="scientific">Salinisphaera hydrothermalis (strain C41B8)</name>
    <dbReference type="NCBI Taxonomy" id="1304275"/>
    <lineage>
        <taxon>Bacteria</taxon>
        <taxon>Pseudomonadati</taxon>
        <taxon>Pseudomonadota</taxon>
        <taxon>Gammaproteobacteria</taxon>
        <taxon>Salinisphaerales</taxon>
        <taxon>Salinisphaeraceae</taxon>
        <taxon>Salinisphaera</taxon>
    </lineage>
</organism>
<evidence type="ECO:0000256" key="6">
    <source>
        <dbReference type="SAM" id="Phobius"/>
    </source>
</evidence>
<dbReference type="GO" id="GO:0005886">
    <property type="term" value="C:plasma membrane"/>
    <property type="evidence" value="ECO:0007669"/>
    <property type="project" value="UniProtKB-SubCell"/>
</dbReference>
<accession>A0A084IPG3</accession>
<name>A0A084IPG3_SALHC</name>
<comment type="subcellular location">
    <subcellularLocation>
        <location evidence="1">Cell membrane</location>
        <topology evidence="1">Multi-pass membrane protein</topology>
    </subcellularLocation>
</comment>
<dbReference type="OrthoDB" id="9804822at2"/>
<feature type="transmembrane region" description="Helical" evidence="6">
    <location>
        <begin position="43"/>
        <end position="67"/>
    </location>
</feature>
<keyword evidence="2" id="KW-1003">Cell membrane</keyword>
<dbReference type="Pfam" id="PF01810">
    <property type="entry name" value="LysE"/>
    <property type="match status" value="1"/>
</dbReference>
<dbReference type="EMBL" id="APNK01000003">
    <property type="protein sequence ID" value="KEZ78597.1"/>
    <property type="molecule type" value="Genomic_DNA"/>
</dbReference>
<feature type="transmembrane region" description="Helical" evidence="6">
    <location>
        <begin position="6"/>
        <end position="31"/>
    </location>
</feature>
<keyword evidence="3 6" id="KW-0812">Transmembrane</keyword>
<dbReference type="PANTHER" id="PTHR30086:SF20">
    <property type="entry name" value="ARGININE EXPORTER PROTEIN ARGO-RELATED"/>
    <property type="match status" value="1"/>
</dbReference>